<evidence type="ECO:0000313" key="2">
    <source>
        <dbReference type="Proteomes" id="UP001472677"/>
    </source>
</evidence>
<evidence type="ECO:0000313" key="1">
    <source>
        <dbReference type="EMBL" id="KAK8575481.1"/>
    </source>
</evidence>
<organism evidence="1 2">
    <name type="scientific">Hibiscus sabdariffa</name>
    <name type="common">roselle</name>
    <dbReference type="NCBI Taxonomy" id="183260"/>
    <lineage>
        <taxon>Eukaryota</taxon>
        <taxon>Viridiplantae</taxon>
        <taxon>Streptophyta</taxon>
        <taxon>Embryophyta</taxon>
        <taxon>Tracheophyta</taxon>
        <taxon>Spermatophyta</taxon>
        <taxon>Magnoliopsida</taxon>
        <taxon>eudicotyledons</taxon>
        <taxon>Gunneridae</taxon>
        <taxon>Pentapetalae</taxon>
        <taxon>rosids</taxon>
        <taxon>malvids</taxon>
        <taxon>Malvales</taxon>
        <taxon>Malvaceae</taxon>
        <taxon>Malvoideae</taxon>
        <taxon>Hibiscus</taxon>
    </lineage>
</organism>
<proteinExistence type="predicted"/>
<accession>A0ABR2FAW5</accession>
<name>A0ABR2FAW5_9ROSI</name>
<gene>
    <name evidence="1" type="ORF">V6N12_063153</name>
</gene>
<dbReference type="EMBL" id="JBBPBM010000007">
    <property type="protein sequence ID" value="KAK8575481.1"/>
    <property type="molecule type" value="Genomic_DNA"/>
</dbReference>
<dbReference type="Proteomes" id="UP001472677">
    <property type="component" value="Unassembled WGS sequence"/>
</dbReference>
<reference evidence="1 2" key="1">
    <citation type="journal article" date="2024" name="G3 (Bethesda)">
        <title>Genome assembly of Hibiscus sabdariffa L. provides insights into metabolisms of medicinal natural products.</title>
        <authorList>
            <person name="Kim T."/>
        </authorList>
    </citation>
    <scope>NUCLEOTIDE SEQUENCE [LARGE SCALE GENOMIC DNA]</scope>
    <source>
        <strain evidence="1">TK-2024</strain>
        <tissue evidence="1">Old leaves</tissue>
    </source>
</reference>
<sequence>MFELHARASSTCWADAGQAHRILSLIGSRLVRRKRPARAGSRTGRRFRPRWPQWEAGLMPDGGAGVTVRNLVRQFQWGKGE</sequence>
<comment type="caution">
    <text evidence="1">The sequence shown here is derived from an EMBL/GenBank/DDBJ whole genome shotgun (WGS) entry which is preliminary data.</text>
</comment>
<protein>
    <submittedName>
        <fullName evidence="1">Uncharacterized protein</fullName>
    </submittedName>
</protein>
<keyword evidence="2" id="KW-1185">Reference proteome</keyword>